<evidence type="ECO:0000259" key="1">
    <source>
        <dbReference type="Pfam" id="PF00135"/>
    </source>
</evidence>
<dbReference type="InterPro" id="IPR029058">
    <property type="entry name" value="AB_hydrolase_fold"/>
</dbReference>
<organism evidence="2 3">
    <name type="scientific">Oidiodendron maius (strain Zn)</name>
    <dbReference type="NCBI Taxonomy" id="913774"/>
    <lineage>
        <taxon>Eukaryota</taxon>
        <taxon>Fungi</taxon>
        <taxon>Dikarya</taxon>
        <taxon>Ascomycota</taxon>
        <taxon>Pezizomycotina</taxon>
        <taxon>Leotiomycetes</taxon>
        <taxon>Leotiomycetes incertae sedis</taxon>
        <taxon>Myxotrichaceae</taxon>
        <taxon>Oidiodendron</taxon>
    </lineage>
</organism>
<dbReference type="STRING" id="913774.A0A0C3CT49"/>
<name>A0A0C3CT49_OIDMZ</name>
<dbReference type="PROSITE" id="PS00941">
    <property type="entry name" value="CARBOXYLESTERASE_B_2"/>
    <property type="match status" value="1"/>
</dbReference>
<dbReference type="InterPro" id="IPR002018">
    <property type="entry name" value="CarbesteraseB"/>
</dbReference>
<protein>
    <recommendedName>
        <fullName evidence="1">Carboxylesterase type B domain-containing protein</fullName>
    </recommendedName>
</protein>
<dbReference type="ESTHER" id="9pezi-a0a0c3ct49">
    <property type="family name" value="Fungal_carboxylesterase_lipase"/>
</dbReference>
<dbReference type="InParanoid" id="A0A0C3CT49"/>
<feature type="domain" description="Carboxylesterase type B" evidence="1">
    <location>
        <begin position="22"/>
        <end position="476"/>
    </location>
</feature>
<sequence>MLLCSTESNIHKTLLPTLDLPYGRWRASTYDNSTDVYTFRNIRYAAPPTGKLRWAAPVSPESVKGVQDGSYGPACIQLPSVTFAGGLFTVTSTSEDCLFLDVYVPGNAIRGQTKGLAVVVWIYGGGFVTGSKDQLYNGSPAYNGNIIVERADGDAIFVAMNYRVGPLGWLAGTAMENEGLPNTGLHDQRAALQWIQDYIHLVGGDPSNVSVWGDSAGGGSIYAHLVAGGGSLDPLFHRAIIMSPGSVPIVSKSGTEDEYFETFADAVGCSGQGLECLRQANTSAVQQATIETSGLYWVPVPDGRYIKETPILEIAAGNYWKHLDSLIVSYTSNDGLSLIPEPPPANYIDSLATLIFPPNSSDLISKIIDAYNTTYSEASPLEIDGDFFGDLNTLCKVQSLVEAFPNQTYLAQYSVGNGTHGSDVIALFDIEGAGEANNPFFEWYESYFVSHALTGNPNILRNESGTINWPLVPDPNAVHFADTLNVTDNGFELIQNTKINTTMCSRWLNALASATSSIA</sequence>
<dbReference type="Pfam" id="PF00135">
    <property type="entry name" value="COesterase"/>
    <property type="match status" value="1"/>
</dbReference>
<proteinExistence type="predicted"/>
<dbReference type="InterPro" id="IPR050309">
    <property type="entry name" value="Type-B_Carboxylest/Lipase"/>
</dbReference>
<dbReference type="AlphaFoldDB" id="A0A0C3CT49"/>
<dbReference type="EMBL" id="KN832904">
    <property type="protein sequence ID" value="KIM92857.1"/>
    <property type="molecule type" value="Genomic_DNA"/>
</dbReference>
<dbReference type="SUPFAM" id="SSF53474">
    <property type="entry name" value="alpha/beta-Hydrolases"/>
    <property type="match status" value="1"/>
</dbReference>
<dbReference type="InterPro" id="IPR019819">
    <property type="entry name" value="Carboxylesterase_B_CS"/>
</dbReference>
<gene>
    <name evidence="2" type="ORF">OIDMADRAFT_138895</name>
</gene>
<keyword evidence="3" id="KW-1185">Reference proteome</keyword>
<reference evidence="3" key="2">
    <citation type="submission" date="2015-01" db="EMBL/GenBank/DDBJ databases">
        <title>Evolutionary Origins and Diversification of the Mycorrhizal Mutualists.</title>
        <authorList>
            <consortium name="DOE Joint Genome Institute"/>
            <consortium name="Mycorrhizal Genomics Consortium"/>
            <person name="Kohler A."/>
            <person name="Kuo A."/>
            <person name="Nagy L.G."/>
            <person name="Floudas D."/>
            <person name="Copeland A."/>
            <person name="Barry K.W."/>
            <person name="Cichocki N."/>
            <person name="Veneault-Fourrey C."/>
            <person name="LaButti K."/>
            <person name="Lindquist E.A."/>
            <person name="Lipzen A."/>
            <person name="Lundell T."/>
            <person name="Morin E."/>
            <person name="Murat C."/>
            <person name="Riley R."/>
            <person name="Ohm R."/>
            <person name="Sun H."/>
            <person name="Tunlid A."/>
            <person name="Henrissat B."/>
            <person name="Grigoriev I.V."/>
            <person name="Hibbett D.S."/>
            <person name="Martin F."/>
        </authorList>
    </citation>
    <scope>NUCLEOTIDE SEQUENCE [LARGE SCALE GENOMIC DNA]</scope>
    <source>
        <strain evidence="3">Zn</strain>
    </source>
</reference>
<dbReference type="Gene3D" id="3.40.50.1820">
    <property type="entry name" value="alpha/beta hydrolase"/>
    <property type="match status" value="1"/>
</dbReference>
<evidence type="ECO:0000313" key="2">
    <source>
        <dbReference type="EMBL" id="KIM92857.1"/>
    </source>
</evidence>
<dbReference type="HOGENOM" id="CLU_006586_10_5_1"/>
<dbReference type="OrthoDB" id="408631at2759"/>
<reference evidence="2 3" key="1">
    <citation type="submission" date="2014-04" db="EMBL/GenBank/DDBJ databases">
        <authorList>
            <consortium name="DOE Joint Genome Institute"/>
            <person name="Kuo A."/>
            <person name="Martino E."/>
            <person name="Perotto S."/>
            <person name="Kohler A."/>
            <person name="Nagy L.G."/>
            <person name="Floudas D."/>
            <person name="Copeland A."/>
            <person name="Barry K.W."/>
            <person name="Cichocki N."/>
            <person name="Veneault-Fourrey C."/>
            <person name="LaButti K."/>
            <person name="Lindquist E.A."/>
            <person name="Lipzen A."/>
            <person name="Lundell T."/>
            <person name="Morin E."/>
            <person name="Murat C."/>
            <person name="Sun H."/>
            <person name="Tunlid A."/>
            <person name="Henrissat B."/>
            <person name="Grigoriev I.V."/>
            <person name="Hibbett D.S."/>
            <person name="Martin F."/>
            <person name="Nordberg H.P."/>
            <person name="Cantor M.N."/>
            <person name="Hua S.X."/>
        </authorList>
    </citation>
    <scope>NUCLEOTIDE SEQUENCE [LARGE SCALE GENOMIC DNA]</scope>
    <source>
        <strain evidence="2 3">Zn</strain>
    </source>
</reference>
<dbReference type="Proteomes" id="UP000054321">
    <property type="component" value="Unassembled WGS sequence"/>
</dbReference>
<evidence type="ECO:0000313" key="3">
    <source>
        <dbReference type="Proteomes" id="UP000054321"/>
    </source>
</evidence>
<accession>A0A0C3CT49</accession>
<dbReference type="PANTHER" id="PTHR11559">
    <property type="entry name" value="CARBOXYLESTERASE"/>
    <property type="match status" value="1"/>
</dbReference>